<name>A0ABV6GD14_9BACI</name>
<dbReference type="EMBL" id="JBHLVO010000004">
    <property type="protein sequence ID" value="MFC0271454.1"/>
    <property type="molecule type" value="Genomic_DNA"/>
</dbReference>
<keyword evidence="2" id="KW-1185">Reference proteome</keyword>
<comment type="caution">
    <text evidence="1">The sequence shown here is derived from an EMBL/GenBank/DDBJ whole genome shotgun (WGS) entry which is preliminary data.</text>
</comment>
<dbReference type="RefSeq" id="WP_378932410.1">
    <property type="nucleotide sequence ID" value="NZ_JBHLVO010000004.1"/>
</dbReference>
<evidence type="ECO:0000313" key="1">
    <source>
        <dbReference type="EMBL" id="MFC0271454.1"/>
    </source>
</evidence>
<evidence type="ECO:0000313" key="2">
    <source>
        <dbReference type="Proteomes" id="UP001589854"/>
    </source>
</evidence>
<organism evidence="1 2">
    <name type="scientific">Metabacillus herbersteinensis</name>
    <dbReference type="NCBI Taxonomy" id="283816"/>
    <lineage>
        <taxon>Bacteria</taxon>
        <taxon>Bacillati</taxon>
        <taxon>Bacillota</taxon>
        <taxon>Bacilli</taxon>
        <taxon>Bacillales</taxon>
        <taxon>Bacillaceae</taxon>
        <taxon>Metabacillus</taxon>
    </lineage>
</organism>
<dbReference type="Proteomes" id="UP001589854">
    <property type="component" value="Unassembled WGS sequence"/>
</dbReference>
<protein>
    <submittedName>
        <fullName evidence="1">Uncharacterized protein</fullName>
    </submittedName>
</protein>
<accession>A0ABV6GD14</accession>
<gene>
    <name evidence="1" type="ORF">ACFFIX_08300</name>
</gene>
<reference evidence="1 2" key="1">
    <citation type="submission" date="2024-09" db="EMBL/GenBank/DDBJ databases">
        <authorList>
            <person name="Sun Q."/>
            <person name="Mori K."/>
        </authorList>
    </citation>
    <scope>NUCLEOTIDE SEQUENCE [LARGE SCALE GENOMIC DNA]</scope>
    <source>
        <strain evidence="1 2">CCM 7228</strain>
    </source>
</reference>
<proteinExistence type="predicted"/>
<sequence length="63" mass="7136">MGKNELLEKLSINNGSTIIIAFNTYFDTENAYNSAKELEKENKIEIKDIGKTGQQLFIKAKVK</sequence>